<evidence type="ECO:0000313" key="6">
    <source>
        <dbReference type="EMBL" id="TKS69422.1"/>
    </source>
</evidence>
<keyword evidence="4" id="KW-0393">Immunoglobulin domain</keyword>
<dbReference type="Gene3D" id="2.60.40.10">
    <property type="entry name" value="Immunoglobulins"/>
    <property type="match status" value="1"/>
</dbReference>
<evidence type="ECO:0000259" key="5">
    <source>
        <dbReference type="PROSITE" id="PS50835"/>
    </source>
</evidence>
<dbReference type="SMART" id="SM00408">
    <property type="entry name" value="IGc2"/>
    <property type="match status" value="1"/>
</dbReference>
<keyword evidence="3" id="KW-0325">Glycoprotein</keyword>
<evidence type="ECO:0000256" key="2">
    <source>
        <dbReference type="ARBA" id="ARBA00023157"/>
    </source>
</evidence>
<dbReference type="Pfam" id="PF13927">
    <property type="entry name" value="Ig_3"/>
    <property type="match status" value="1"/>
</dbReference>
<dbReference type="PANTHER" id="PTHR44337">
    <property type="entry name" value="CARCINOEMBRYONIC ANTIGEN-RELATED CELL ADHESION MOLECULE 8"/>
    <property type="match status" value="1"/>
</dbReference>
<dbReference type="STRING" id="240159.A0A4V6ANK8"/>
<keyword evidence="2" id="KW-1015">Disulfide bond</keyword>
<dbReference type="SUPFAM" id="SSF48726">
    <property type="entry name" value="Immunoglobulin"/>
    <property type="match status" value="1"/>
</dbReference>
<sequence length="129" mass="13394">MLIDGMLIDGMLIDGMLIDGMLIDGMLIDGMLIDGILIDASASGSPHSEIAIKAGSPLLLNCSAWGNPSPSYSWTLPSGSPHSSSSNVLSIDSVASADGGLYTCSVSNSRGTINVEFDVTVEALYFRLP</sequence>
<keyword evidence="1" id="KW-0732">Signal</keyword>
<dbReference type="AlphaFoldDB" id="A0A4V6ANK8"/>
<evidence type="ECO:0000256" key="4">
    <source>
        <dbReference type="ARBA" id="ARBA00023319"/>
    </source>
</evidence>
<dbReference type="InterPro" id="IPR007110">
    <property type="entry name" value="Ig-like_dom"/>
</dbReference>
<protein>
    <submittedName>
        <fullName evidence="6">Hemicentin-2</fullName>
    </submittedName>
</protein>
<dbReference type="EMBL" id="CM014080">
    <property type="protein sequence ID" value="TKS69422.1"/>
    <property type="molecule type" value="Genomic_DNA"/>
</dbReference>
<dbReference type="InterPro" id="IPR052598">
    <property type="entry name" value="IgSF_CEA-related"/>
</dbReference>
<gene>
    <name evidence="6" type="ORF">D9C73_003486</name>
</gene>
<dbReference type="SMART" id="SM00409">
    <property type="entry name" value="IG"/>
    <property type="match status" value="1"/>
</dbReference>
<evidence type="ECO:0000256" key="1">
    <source>
        <dbReference type="ARBA" id="ARBA00022729"/>
    </source>
</evidence>
<evidence type="ECO:0000313" key="7">
    <source>
        <dbReference type="Proteomes" id="UP000298787"/>
    </source>
</evidence>
<proteinExistence type="predicted"/>
<dbReference type="PROSITE" id="PS50835">
    <property type="entry name" value="IG_LIKE"/>
    <property type="match status" value="1"/>
</dbReference>
<dbReference type="PANTHER" id="PTHR44337:SF20">
    <property type="entry name" value="CARCINOEMBRYONIC ANTIGEN-RELATED CELL ADHESION MOLECULE 5-RELATED"/>
    <property type="match status" value="1"/>
</dbReference>
<keyword evidence="7" id="KW-1185">Reference proteome</keyword>
<dbReference type="InterPro" id="IPR003599">
    <property type="entry name" value="Ig_sub"/>
</dbReference>
<dbReference type="Proteomes" id="UP000298787">
    <property type="component" value="Chromosome 3"/>
</dbReference>
<dbReference type="InterPro" id="IPR013783">
    <property type="entry name" value="Ig-like_fold"/>
</dbReference>
<accession>A0A4V6ANK8</accession>
<name>A0A4V6ANK8_COLLU</name>
<dbReference type="InterPro" id="IPR036179">
    <property type="entry name" value="Ig-like_dom_sf"/>
</dbReference>
<organism evidence="6 7">
    <name type="scientific">Collichthys lucidus</name>
    <name type="common">Big head croaker</name>
    <name type="synonym">Sciaena lucida</name>
    <dbReference type="NCBI Taxonomy" id="240159"/>
    <lineage>
        <taxon>Eukaryota</taxon>
        <taxon>Metazoa</taxon>
        <taxon>Chordata</taxon>
        <taxon>Craniata</taxon>
        <taxon>Vertebrata</taxon>
        <taxon>Euteleostomi</taxon>
        <taxon>Actinopterygii</taxon>
        <taxon>Neopterygii</taxon>
        <taxon>Teleostei</taxon>
        <taxon>Neoteleostei</taxon>
        <taxon>Acanthomorphata</taxon>
        <taxon>Eupercaria</taxon>
        <taxon>Sciaenidae</taxon>
        <taxon>Collichthys</taxon>
    </lineage>
</organism>
<evidence type="ECO:0000256" key="3">
    <source>
        <dbReference type="ARBA" id="ARBA00023180"/>
    </source>
</evidence>
<reference evidence="6 7" key="1">
    <citation type="submission" date="2019-01" db="EMBL/GenBank/DDBJ databases">
        <title>Genome Assembly of Collichthys lucidus.</title>
        <authorList>
            <person name="Cai M."/>
            <person name="Xiao S."/>
        </authorList>
    </citation>
    <scope>NUCLEOTIDE SEQUENCE [LARGE SCALE GENOMIC DNA]</scope>
    <source>
        <strain evidence="6">JT15FE1705JMU</strain>
        <tissue evidence="6">Muscle</tissue>
    </source>
</reference>
<feature type="domain" description="Ig-like" evidence="5">
    <location>
        <begin position="40"/>
        <end position="120"/>
    </location>
</feature>
<dbReference type="InterPro" id="IPR003598">
    <property type="entry name" value="Ig_sub2"/>
</dbReference>